<proteinExistence type="predicted"/>
<organism evidence="2 3">
    <name type="scientific">Pristionchus pacificus</name>
    <name type="common">Parasitic nematode worm</name>
    <dbReference type="NCBI Taxonomy" id="54126"/>
    <lineage>
        <taxon>Eukaryota</taxon>
        <taxon>Metazoa</taxon>
        <taxon>Ecdysozoa</taxon>
        <taxon>Nematoda</taxon>
        <taxon>Chromadorea</taxon>
        <taxon>Rhabditida</taxon>
        <taxon>Rhabditina</taxon>
        <taxon>Diplogasteromorpha</taxon>
        <taxon>Diplogasteroidea</taxon>
        <taxon>Neodiplogasteridae</taxon>
        <taxon>Pristionchus</taxon>
    </lineage>
</organism>
<accession>A0A2A6C7W3</accession>
<dbReference type="AlphaFoldDB" id="A0A2A6C7W3"/>
<evidence type="ECO:0000256" key="1">
    <source>
        <dbReference type="SAM" id="MobiDB-lite"/>
    </source>
</evidence>
<protein>
    <submittedName>
        <fullName evidence="2">Uncharacterized protein</fullName>
    </submittedName>
</protein>
<feature type="compositionally biased region" description="Basic and acidic residues" evidence="1">
    <location>
        <begin position="78"/>
        <end position="95"/>
    </location>
</feature>
<keyword evidence="3" id="KW-1185">Reference proteome</keyword>
<dbReference type="EnsemblMetazoa" id="PPA34588.1">
    <property type="protein sequence ID" value="PPA34588.1"/>
    <property type="gene ID" value="WBGene00272957"/>
</dbReference>
<feature type="region of interest" description="Disordered" evidence="1">
    <location>
        <begin position="78"/>
        <end position="104"/>
    </location>
</feature>
<name>A0A2A6C7W3_PRIPA</name>
<sequence length="104" mass="12022">MNCPFLRRVLRQFHGDNDYYGFRHSLDNNSNIEHRLNNANELIHSPIIINLSTSFSVLSAKLNTFSALLTLSQGALEDRELDQGRNQSRDRELDRKKKQSPRAP</sequence>
<reference evidence="2" key="2">
    <citation type="submission" date="2022-06" db="UniProtKB">
        <authorList>
            <consortium name="EnsemblMetazoa"/>
        </authorList>
    </citation>
    <scope>IDENTIFICATION</scope>
    <source>
        <strain evidence="2">PS312</strain>
    </source>
</reference>
<reference evidence="3" key="1">
    <citation type="journal article" date="2008" name="Nat. Genet.">
        <title>The Pristionchus pacificus genome provides a unique perspective on nematode lifestyle and parasitism.</title>
        <authorList>
            <person name="Dieterich C."/>
            <person name="Clifton S.W."/>
            <person name="Schuster L.N."/>
            <person name="Chinwalla A."/>
            <person name="Delehaunty K."/>
            <person name="Dinkelacker I."/>
            <person name="Fulton L."/>
            <person name="Fulton R."/>
            <person name="Godfrey J."/>
            <person name="Minx P."/>
            <person name="Mitreva M."/>
            <person name="Roeseler W."/>
            <person name="Tian H."/>
            <person name="Witte H."/>
            <person name="Yang S.P."/>
            <person name="Wilson R.K."/>
            <person name="Sommer R.J."/>
        </authorList>
    </citation>
    <scope>NUCLEOTIDE SEQUENCE [LARGE SCALE GENOMIC DNA]</scope>
    <source>
        <strain evidence="3">PS312</strain>
    </source>
</reference>
<dbReference type="Proteomes" id="UP000005239">
    <property type="component" value="Unassembled WGS sequence"/>
</dbReference>
<evidence type="ECO:0000313" key="3">
    <source>
        <dbReference type="Proteomes" id="UP000005239"/>
    </source>
</evidence>
<evidence type="ECO:0000313" key="2">
    <source>
        <dbReference type="EnsemblMetazoa" id="PPA34588.1"/>
    </source>
</evidence>
<gene>
    <name evidence="2" type="primary">WBGene00272957</name>
</gene>
<accession>A0A8R1UN80</accession>